<comment type="subcellular location">
    <subcellularLocation>
        <location evidence="1">Membrane</location>
        <topology evidence="1">Multi-pass membrane protein</topology>
    </subcellularLocation>
</comment>
<feature type="transmembrane region" description="Helical" evidence="2">
    <location>
        <begin position="93"/>
        <end position="117"/>
    </location>
</feature>
<evidence type="ECO:0000256" key="1">
    <source>
        <dbReference type="RuleBase" id="RU003945"/>
    </source>
</evidence>
<dbReference type="AlphaFoldDB" id="A0A0L6CP31"/>
<reference evidence="5" key="1">
    <citation type="submission" date="2015-03" db="EMBL/GenBank/DDBJ databases">
        <title>Luteipulveratus halotolerans sp. nov., a novel actinobacterium (Dermacoccaceae) from Sarawak, Malaysia.</title>
        <authorList>
            <person name="Juboi H."/>
            <person name="Basik A."/>
            <person name="Shamsul S.S."/>
            <person name="Arnold P."/>
            <person name="Schmitt E.K."/>
            <person name="Sanglier J.-J."/>
            <person name="Yeo T."/>
        </authorList>
    </citation>
    <scope>NUCLEOTIDE SEQUENCE [LARGE SCALE GENOMIC DNA]</scope>
    <source>
        <strain evidence="5">C296001</strain>
    </source>
</reference>
<evidence type="ECO:0000313" key="4">
    <source>
        <dbReference type="EMBL" id="KNX39516.1"/>
    </source>
</evidence>
<gene>
    <name evidence="4" type="ORF">VV01_15300</name>
</gene>
<comment type="caution">
    <text evidence="4">The sequence shown here is derived from an EMBL/GenBank/DDBJ whole genome shotgun (WGS) entry which is preliminary data.</text>
</comment>
<proteinExistence type="inferred from homology"/>
<comment type="similarity">
    <text evidence="1">Belongs to the OXA1/ALB3/YidC family.</text>
</comment>
<evidence type="ECO:0000313" key="5">
    <source>
        <dbReference type="Proteomes" id="UP000037397"/>
    </source>
</evidence>
<dbReference type="Proteomes" id="UP000037397">
    <property type="component" value="Unassembled WGS sequence"/>
</dbReference>
<feature type="transmembrane region" description="Helical" evidence="2">
    <location>
        <begin position="53"/>
        <end position="73"/>
    </location>
</feature>
<keyword evidence="5" id="KW-1185">Reference proteome</keyword>
<feature type="domain" description="Membrane insertase YidC/Oxa/ALB C-terminal" evidence="3">
    <location>
        <begin position="48"/>
        <end position="187"/>
    </location>
</feature>
<sequence>MLLLHAVLVHLTDVLPAGLAVVALTCLVRLALHPLVRSAYRASRDGRAGCLPILVQMPVISVVYRLFTTTTIAGHANLLLSQSLLGAPLGLHLVAAAGWQVAVFAVLLVAVAAVAWASYRFTRRTATAPTLPESATPEMAAAMERTARVLPALSFGTVIAVAVLPLAAGLYLLTSTAWALAERLWLHRAYGPRVVAP</sequence>
<dbReference type="InterPro" id="IPR028055">
    <property type="entry name" value="YidC/Oxa/ALB_C"/>
</dbReference>
<evidence type="ECO:0000259" key="3">
    <source>
        <dbReference type="Pfam" id="PF02096"/>
    </source>
</evidence>
<name>A0A0L6CP31_9MICO</name>
<protein>
    <recommendedName>
        <fullName evidence="3">Membrane insertase YidC/Oxa/ALB C-terminal domain-containing protein</fullName>
    </recommendedName>
</protein>
<dbReference type="Pfam" id="PF02096">
    <property type="entry name" value="60KD_IMP"/>
    <property type="match status" value="1"/>
</dbReference>
<keyword evidence="2" id="KW-0472">Membrane</keyword>
<keyword evidence="2" id="KW-1133">Transmembrane helix</keyword>
<feature type="transmembrane region" description="Helical" evidence="2">
    <location>
        <begin position="149"/>
        <end position="173"/>
    </location>
</feature>
<feature type="transmembrane region" description="Helical" evidence="2">
    <location>
        <begin position="14"/>
        <end position="32"/>
    </location>
</feature>
<dbReference type="STRING" id="1631356.VV01_15300"/>
<keyword evidence="1 2" id="KW-0812">Transmembrane</keyword>
<accession>A0A0L6CP31</accession>
<organism evidence="4 5">
    <name type="scientific">Luteipulveratus halotolerans</name>
    <dbReference type="NCBI Taxonomy" id="1631356"/>
    <lineage>
        <taxon>Bacteria</taxon>
        <taxon>Bacillati</taxon>
        <taxon>Actinomycetota</taxon>
        <taxon>Actinomycetes</taxon>
        <taxon>Micrococcales</taxon>
        <taxon>Dermacoccaceae</taxon>
        <taxon>Luteipulveratus</taxon>
    </lineage>
</organism>
<dbReference type="EMBL" id="LAIR01000002">
    <property type="protein sequence ID" value="KNX39516.1"/>
    <property type="molecule type" value="Genomic_DNA"/>
</dbReference>
<evidence type="ECO:0000256" key="2">
    <source>
        <dbReference type="SAM" id="Phobius"/>
    </source>
</evidence>